<organism evidence="1 2">
    <name type="scientific">Tulasnella calospora MUT 4182</name>
    <dbReference type="NCBI Taxonomy" id="1051891"/>
    <lineage>
        <taxon>Eukaryota</taxon>
        <taxon>Fungi</taxon>
        <taxon>Dikarya</taxon>
        <taxon>Basidiomycota</taxon>
        <taxon>Agaricomycotina</taxon>
        <taxon>Agaricomycetes</taxon>
        <taxon>Cantharellales</taxon>
        <taxon>Tulasnellaceae</taxon>
        <taxon>Tulasnella</taxon>
    </lineage>
</organism>
<reference evidence="2" key="2">
    <citation type="submission" date="2015-01" db="EMBL/GenBank/DDBJ databases">
        <title>Evolutionary Origins and Diversification of the Mycorrhizal Mutualists.</title>
        <authorList>
            <consortium name="DOE Joint Genome Institute"/>
            <consortium name="Mycorrhizal Genomics Consortium"/>
            <person name="Kohler A."/>
            <person name="Kuo A."/>
            <person name="Nagy L.G."/>
            <person name="Floudas D."/>
            <person name="Copeland A."/>
            <person name="Barry K.W."/>
            <person name="Cichocki N."/>
            <person name="Veneault-Fourrey C."/>
            <person name="LaButti K."/>
            <person name="Lindquist E.A."/>
            <person name="Lipzen A."/>
            <person name="Lundell T."/>
            <person name="Morin E."/>
            <person name="Murat C."/>
            <person name="Riley R."/>
            <person name="Ohm R."/>
            <person name="Sun H."/>
            <person name="Tunlid A."/>
            <person name="Henrissat B."/>
            <person name="Grigoriev I.V."/>
            <person name="Hibbett D.S."/>
            <person name="Martin F."/>
        </authorList>
    </citation>
    <scope>NUCLEOTIDE SEQUENCE [LARGE SCALE GENOMIC DNA]</scope>
    <source>
        <strain evidence="2">MUT 4182</strain>
    </source>
</reference>
<reference evidence="1 2" key="1">
    <citation type="submission" date="2014-04" db="EMBL/GenBank/DDBJ databases">
        <authorList>
            <consortium name="DOE Joint Genome Institute"/>
            <person name="Kuo A."/>
            <person name="Girlanda M."/>
            <person name="Perotto S."/>
            <person name="Kohler A."/>
            <person name="Nagy L.G."/>
            <person name="Floudas D."/>
            <person name="Copeland A."/>
            <person name="Barry K.W."/>
            <person name="Cichocki N."/>
            <person name="Veneault-Fourrey C."/>
            <person name="LaButti K."/>
            <person name="Lindquist E.A."/>
            <person name="Lipzen A."/>
            <person name="Lundell T."/>
            <person name="Morin E."/>
            <person name="Murat C."/>
            <person name="Sun H."/>
            <person name="Tunlid A."/>
            <person name="Henrissat B."/>
            <person name="Grigoriev I.V."/>
            <person name="Hibbett D.S."/>
            <person name="Martin F."/>
            <person name="Nordberg H.P."/>
            <person name="Cantor M.N."/>
            <person name="Hua S.X."/>
        </authorList>
    </citation>
    <scope>NUCLEOTIDE SEQUENCE [LARGE SCALE GENOMIC DNA]</scope>
    <source>
        <strain evidence="1 2">MUT 4182</strain>
    </source>
</reference>
<dbReference type="EMBL" id="KN823019">
    <property type="protein sequence ID" value="KIO26765.1"/>
    <property type="molecule type" value="Genomic_DNA"/>
</dbReference>
<dbReference type="AlphaFoldDB" id="A0A0C3Q9N5"/>
<sequence length="52" mass="5931">MYTSSNNTISYSIPVSRFITNSLLFSASTQFKCYRTLIDTTCEYIAYIESNA</sequence>
<gene>
    <name evidence="1" type="ORF">M407DRAFT_243587</name>
</gene>
<evidence type="ECO:0000313" key="1">
    <source>
        <dbReference type="EMBL" id="KIO26765.1"/>
    </source>
</evidence>
<name>A0A0C3Q9N5_9AGAM</name>
<evidence type="ECO:0000313" key="2">
    <source>
        <dbReference type="Proteomes" id="UP000054248"/>
    </source>
</evidence>
<protein>
    <submittedName>
        <fullName evidence="1">Uncharacterized protein</fullName>
    </submittedName>
</protein>
<accession>A0A0C3Q9N5</accession>
<keyword evidence="2" id="KW-1185">Reference proteome</keyword>
<proteinExistence type="predicted"/>
<dbReference type="HOGENOM" id="CLU_3089038_0_0_1"/>
<dbReference type="Proteomes" id="UP000054248">
    <property type="component" value="Unassembled WGS sequence"/>
</dbReference>